<keyword evidence="1" id="KW-0805">Transcription regulation</keyword>
<dbReference type="SUPFAM" id="SSF55008">
    <property type="entry name" value="HMA, heavy metal-associated domain"/>
    <property type="match status" value="1"/>
</dbReference>
<dbReference type="InterPro" id="IPR018062">
    <property type="entry name" value="HTH_AraC-typ_CS"/>
</dbReference>
<evidence type="ECO:0000256" key="2">
    <source>
        <dbReference type="ARBA" id="ARBA00023125"/>
    </source>
</evidence>
<keyword evidence="3" id="KW-0804">Transcription</keyword>
<organism evidence="5 6">
    <name type="scientific">Candidatus Cryptobacteroides merdigallinarum</name>
    <dbReference type="NCBI Taxonomy" id="2840770"/>
    <lineage>
        <taxon>Bacteria</taxon>
        <taxon>Pseudomonadati</taxon>
        <taxon>Bacteroidota</taxon>
        <taxon>Bacteroidia</taxon>
        <taxon>Bacteroidales</taxon>
        <taxon>Candidatus Cryptobacteroides</taxon>
    </lineage>
</organism>
<evidence type="ECO:0000256" key="1">
    <source>
        <dbReference type="ARBA" id="ARBA00023015"/>
    </source>
</evidence>
<name>A0A9D9HFW1_9BACT</name>
<evidence type="ECO:0000313" key="6">
    <source>
        <dbReference type="Proteomes" id="UP000810252"/>
    </source>
</evidence>
<dbReference type="InterPro" id="IPR009057">
    <property type="entry name" value="Homeodomain-like_sf"/>
</dbReference>
<evidence type="ECO:0000256" key="3">
    <source>
        <dbReference type="ARBA" id="ARBA00023163"/>
    </source>
</evidence>
<dbReference type="SMART" id="SM00342">
    <property type="entry name" value="HTH_ARAC"/>
    <property type="match status" value="1"/>
</dbReference>
<dbReference type="GO" id="GO:0043565">
    <property type="term" value="F:sequence-specific DNA binding"/>
    <property type="evidence" value="ECO:0007669"/>
    <property type="project" value="InterPro"/>
</dbReference>
<dbReference type="InterPro" id="IPR018060">
    <property type="entry name" value="HTH_AraC"/>
</dbReference>
<reference evidence="5" key="2">
    <citation type="journal article" date="2021" name="PeerJ">
        <title>Extensive microbial diversity within the chicken gut microbiome revealed by metagenomics and culture.</title>
        <authorList>
            <person name="Gilroy R."/>
            <person name="Ravi A."/>
            <person name="Getino M."/>
            <person name="Pursley I."/>
            <person name="Horton D.L."/>
            <person name="Alikhan N.F."/>
            <person name="Baker D."/>
            <person name="Gharbi K."/>
            <person name="Hall N."/>
            <person name="Watson M."/>
            <person name="Adriaenssens E.M."/>
            <person name="Foster-Nyarko E."/>
            <person name="Jarju S."/>
            <person name="Secka A."/>
            <person name="Antonio M."/>
            <person name="Oren A."/>
            <person name="Chaudhuri R.R."/>
            <person name="La Ragione R."/>
            <person name="Hildebrand F."/>
            <person name="Pallen M.J."/>
        </authorList>
    </citation>
    <scope>NUCLEOTIDE SEQUENCE</scope>
    <source>
        <strain evidence="5">20514</strain>
    </source>
</reference>
<dbReference type="PROSITE" id="PS01124">
    <property type="entry name" value="HTH_ARAC_FAMILY_2"/>
    <property type="match status" value="1"/>
</dbReference>
<dbReference type="InterPro" id="IPR036163">
    <property type="entry name" value="HMA_dom_sf"/>
</dbReference>
<dbReference type="GO" id="GO:0046872">
    <property type="term" value="F:metal ion binding"/>
    <property type="evidence" value="ECO:0007669"/>
    <property type="project" value="InterPro"/>
</dbReference>
<dbReference type="AlphaFoldDB" id="A0A9D9HFW1"/>
<evidence type="ECO:0000313" key="5">
    <source>
        <dbReference type="EMBL" id="MBO8449189.1"/>
    </source>
</evidence>
<gene>
    <name evidence="5" type="ORF">IAC29_07960</name>
</gene>
<comment type="caution">
    <text evidence="5">The sequence shown here is derived from an EMBL/GenBank/DDBJ whole genome shotgun (WGS) entry which is preliminary data.</text>
</comment>
<protein>
    <submittedName>
        <fullName evidence="5">Helix-turn-helix domain-containing protein</fullName>
    </submittedName>
</protein>
<dbReference type="PANTHER" id="PTHR43280">
    <property type="entry name" value="ARAC-FAMILY TRANSCRIPTIONAL REGULATOR"/>
    <property type="match status" value="1"/>
</dbReference>
<dbReference type="GO" id="GO:0003700">
    <property type="term" value="F:DNA-binding transcription factor activity"/>
    <property type="evidence" value="ECO:0007669"/>
    <property type="project" value="InterPro"/>
</dbReference>
<dbReference type="PANTHER" id="PTHR43280:SF28">
    <property type="entry name" value="HTH-TYPE TRANSCRIPTIONAL ACTIVATOR RHAS"/>
    <property type="match status" value="1"/>
</dbReference>
<feature type="domain" description="HTH araC/xylS-type" evidence="4">
    <location>
        <begin position="115"/>
        <end position="184"/>
    </location>
</feature>
<dbReference type="PROSITE" id="PS00041">
    <property type="entry name" value="HTH_ARAC_FAMILY_1"/>
    <property type="match status" value="1"/>
</dbReference>
<dbReference type="Pfam" id="PF12833">
    <property type="entry name" value="HTH_18"/>
    <property type="match status" value="1"/>
</dbReference>
<accession>A0A9D9HFW1</accession>
<dbReference type="Gene3D" id="3.30.70.100">
    <property type="match status" value="1"/>
</dbReference>
<dbReference type="Proteomes" id="UP000810252">
    <property type="component" value="Unassembled WGS sequence"/>
</dbReference>
<dbReference type="Gene3D" id="1.10.10.60">
    <property type="entry name" value="Homeodomain-like"/>
    <property type="match status" value="2"/>
</dbReference>
<evidence type="ECO:0000259" key="4">
    <source>
        <dbReference type="PROSITE" id="PS01124"/>
    </source>
</evidence>
<dbReference type="SUPFAM" id="SSF46689">
    <property type="entry name" value="Homeodomain-like"/>
    <property type="match status" value="1"/>
</dbReference>
<proteinExistence type="predicted"/>
<reference evidence="5" key="1">
    <citation type="submission" date="2020-10" db="EMBL/GenBank/DDBJ databases">
        <authorList>
            <person name="Gilroy R."/>
        </authorList>
    </citation>
    <scope>NUCLEOTIDE SEQUENCE</scope>
    <source>
        <strain evidence="5">20514</strain>
    </source>
</reference>
<sequence>MEEKANGQDNILYIKNMVCRRCIMAVENVLTRHGLHPVSVDLGTASVEEKITPELKESLAASLEAIGFELMDDRKSRLIEQIRSEVIKLVHYSGDAARTNLSDYLSSRLNRDYGYLSRLFSEISGTTIEKYFIAQKIERAKELLAYGELSLGEIADELGYSSAAYLSSQFKSVTGLTPSHFRTMKGSRRKAIDKV</sequence>
<dbReference type="EMBL" id="JADIMQ010000112">
    <property type="protein sequence ID" value="MBO8449189.1"/>
    <property type="molecule type" value="Genomic_DNA"/>
</dbReference>
<keyword evidence="2" id="KW-0238">DNA-binding</keyword>